<evidence type="ECO:0000313" key="3">
    <source>
        <dbReference type="Proteomes" id="UP001321760"/>
    </source>
</evidence>
<proteinExistence type="predicted"/>
<sequence length="245" mass="27203">MGRRSPTGRKMHISVLMSAERHTALLVQATKNSNRVPNEDNMPPSRDPRYLIPSRPAASKEVMESILRPTKHPRYFLGATEQESVDPWPGDLYDMEQLEREAASVPLSYSAPDWILCLAPSVKHVPCYIPHRLIRHFADTEIILDPDSAPMSPPNLGLTPADFINAGLCGAARTPGTSAYLCQVGYGAFPPVNTDDPGPMYISNPGNHTNPVRGKKSPFRYPESADVWMGFTRDIYHSRPPRPGF</sequence>
<gene>
    <name evidence="2" type="ORF">QBC34DRAFT_395335</name>
</gene>
<feature type="region of interest" description="Disordered" evidence="1">
    <location>
        <begin position="33"/>
        <end position="52"/>
    </location>
</feature>
<comment type="caution">
    <text evidence="2">The sequence shown here is derived from an EMBL/GenBank/DDBJ whole genome shotgun (WGS) entry which is preliminary data.</text>
</comment>
<keyword evidence="3" id="KW-1185">Reference proteome</keyword>
<reference evidence="2" key="1">
    <citation type="journal article" date="2023" name="Mol. Phylogenet. Evol.">
        <title>Genome-scale phylogeny and comparative genomics of the fungal order Sordariales.</title>
        <authorList>
            <person name="Hensen N."/>
            <person name="Bonometti L."/>
            <person name="Westerberg I."/>
            <person name="Brannstrom I.O."/>
            <person name="Guillou S."/>
            <person name="Cros-Aarteil S."/>
            <person name="Calhoun S."/>
            <person name="Haridas S."/>
            <person name="Kuo A."/>
            <person name="Mondo S."/>
            <person name="Pangilinan J."/>
            <person name="Riley R."/>
            <person name="LaButti K."/>
            <person name="Andreopoulos B."/>
            <person name="Lipzen A."/>
            <person name="Chen C."/>
            <person name="Yan M."/>
            <person name="Daum C."/>
            <person name="Ng V."/>
            <person name="Clum A."/>
            <person name="Steindorff A."/>
            <person name="Ohm R.A."/>
            <person name="Martin F."/>
            <person name="Silar P."/>
            <person name="Natvig D.O."/>
            <person name="Lalanne C."/>
            <person name="Gautier V."/>
            <person name="Ament-Velasquez S.L."/>
            <person name="Kruys A."/>
            <person name="Hutchinson M.I."/>
            <person name="Powell A.J."/>
            <person name="Barry K."/>
            <person name="Miller A.N."/>
            <person name="Grigoriev I.V."/>
            <person name="Debuchy R."/>
            <person name="Gladieux P."/>
            <person name="Hiltunen Thoren M."/>
            <person name="Johannesson H."/>
        </authorList>
    </citation>
    <scope>NUCLEOTIDE SEQUENCE</scope>
    <source>
        <strain evidence="2">PSN243</strain>
    </source>
</reference>
<dbReference type="AlphaFoldDB" id="A0AAV9GXB8"/>
<evidence type="ECO:0000256" key="1">
    <source>
        <dbReference type="SAM" id="MobiDB-lite"/>
    </source>
</evidence>
<organism evidence="2 3">
    <name type="scientific">Podospora aff. communis PSN243</name>
    <dbReference type="NCBI Taxonomy" id="3040156"/>
    <lineage>
        <taxon>Eukaryota</taxon>
        <taxon>Fungi</taxon>
        <taxon>Dikarya</taxon>
        <taxon>Ascomycota</taxon>
        <taxon>Pezizomycotina</taxon>
        <taxon>Sordariomycetes</taxon>
        <taxon>Sordariomycetidae</taxon>
        <taxon>Sordariales</taxon>
        <taxon>Podosporaceae</taxon>
        <taxon>Podospora</taxon>
    </lineage>
</organism>
<reference evidence="2" key="2">
    <citation type="submission" date="2023-05" db="EMBL/GenBank/DDBJ databases">
        <authorList>
            <consortium name="Lawrence Berkeley National Laboratory"/>
            <person name="Steindorff A."/>
            <person name="Hensen N."/>
            <person name="Bonometti L."/>
            <person name="Westerberg I."/>
            <person name="Brannstrom I.O."/>
            <person name="Guillou S."/>
            <person name="Cros-Aarteil S."/>
            <person name="Calhoun S."/>
            <person name="Haridas S."/>
            <person name="Kuo A."/>
            <person name="Mondo S."/>
            <person name="Pangilinan J."/>
            <person name="Riley R."/>
            <person name="Labutti K."/>
            <person name="Andreopoulos B."/>
            <person name="Lipzen A."/>
            <person name="Chen C."/>
            <person name="Yanf M."/>
            <person name="Daum C."/>
            <person name="Ng V."/>
            <person name="Clum A."/>
            <person name="Ohm R."/>
            <person name="Martin F."/>
            <person name="Silar P."/>
            <person name="Natvig D."/>
            <person name="Lalanne C."/>
            <person name="Gautier V."/>
            <person name="Ament-Velasquez S.L."/>
            <person name="Kruys A."/>
            <person name="Hutchinson M.I."/>
            <person name="Powell A.J."/>
            <person name="Barry K."/>
            <person name="Miller A.N."/>
            <person name="Grigoriev I.V."/>
            <person name="Debuchy R."/>
            <person name="Gladieux P."/>
            <person name="Thoren M.H."/>
            <person name="Johannesson H."/>
        </authorList>
    </citation>
    <scope>NUCLEOTIDE SEQUENCE</scope>
    <source>
        <strain evidence="2">PSN243</strain>
    </source>
</reference>
<dbReference type="Proteomes" id="UP001321760">
    <property type="component" value="Unassembled WGS sequence"/>
</dbReference>
<protein>
    <submittedName>
        <fullName evidence="2">Uncharacterized protein</fullName>
    </submittedName>
</protein>
<evidence type="ECO:0000313" key="2">
    <source>
        <dbReference type="EMBL" id="KAK4453338.1"/>
    </source>
</evidence>
<name>A0AAV9GXB8_9PEZI</name>
<accession>A0AAV9GXB8</accession>
<dbReference type="EMBL" id="MU865920">
    <property type="protein sequence ID" value="KAK4453338.1"/>
    <property type="molecule type" value="Genomic_DNA"/>
</dbReference>